<evidence type="ECO:0000313" key="2">
    <source>
        <dbReference type="EMBL" id="MCW9712468.1"/>
    </source>
</evidence>
<keyword evidence="1" id="KW-0175">Coiled coil</keyword>
<protein>
    <submittedName>
        <fullName evidence="2">Protein-tyrosine-phosphatase</fullName>
    </submittedName>
</protein>
<feature type="coiled-coil region" evidence="1">
    <location>
        <begin position="2"/>
        <end position="29"/>
    </location>
</feature>
<reference evidence="2 3" key="1">
    <citation type="submission" date="2021-11" db="EMBL/GenBank/DDBJ databases">
        <title>Aliifidinibius sp. nov., a new bacterium isolated from saline soil.</title>
        <authorList>
            <person name="Galisteo C."/>
            <person name="De La Haba R."/>
            <person name="Sanchez-Porro C."/>
            <person name="Ventosa A."/>
        </authorList>
    </citation>
    <scope>NUCLEOTIDE SEQUENCE [LARGE SCALE GENOMIC DNA]</scope>
    <source>
        <strain evidence="2 3">KACC 190600</strain>
    </source>
</reference>
<dbReference type="SUPFAM" id="SSF52788">
    <property type="entry name" value="Phosphotyrosine protein phosphatases I"/>
    <property type="match status" value="1"/>
</dbReference>
<dbReference type="Gene3D" id="3.40.50.2300">
    <property type="match status" value="1"/>
</dbReference>
<accession>A0ABT3PXC3</accession>
<dbReference type="PANTHER" id="PTHR43428:SF1">
    <property type="entry name" value="ARSENATE REDUCTASE"/>
    <property type="match status" value="1"/>
</dbReference>
<evidence type="ECO:0000256" key="1">
    <source>
        <dbReference type="SAM" id="Coils"/>
    </source>
</evidence>
<name>A0ABT3PXC3_9BACT</name>
<dbReference type="EMBL" id="JAJNDC010000001">
    <property type="protein sequence ID" value="MCW9712468.1"/>
    <property type="molecule type" value="Genomic_DNA"/>
</dbReference>
<sequence>MYSEIENYISSLEESLEEIAAQRKQKLKDIADYIRSKNSVNLTFICTHNSRRSHLCQIWSAVMAKYFDIDNIETYSGGTEATAFNPRAVAAIERAGFKIQDPEGENPRYEVYFSDENEPLICFSKTFDDSYNPQKNFAAVMTCSDADENCPFVPGAEKRFSIPYVDPKESDDTPREKETYDERCRQIATEMYYLMSKV</sequence>
<evidence type="ECO:0000313" key="3">
    <source>
        <dbReference type="Proteomes" id="UP001207337"/>
    </source>
</evidence>
<organism evidence="2 3">
    <name type="scientific">Fodinibius salicampi</name>
    <dbReference type="NCBI Taxonomy" id="1920655"/>
    <lineage>
        <taxon>Bacteria</taxon>
        <taxon>Pseudomonadati</taxon>
        <taxon>Balneolota</taxon>
        <taxon>Balneolia</taxon>
        <taxon>Balneolales</taxon>
        <taxon>Balneolaceae</taxon>
        <taxon>Fodinibius</taxon>
    </lineage>
</organism>
<dbReference type="InterPro" id="IPR036196">
    <property type="entry name" value="Ptyr_pPase_sf"/>
</dbReference>
<gene>
    <name evidence="2" type="ORF">LQ318_06075</name>
</gene>
<dbReference type="RefSeq" id="WP_265788442.1">
    <property type="nucleotide sequence ID" value="NZ_BAABRS010000001.1"/>
</dbReference>
<keyword evidence="3" id="KW-1185">Reference proteome</keyword>
<dbReference type="PANTHER" id="PTHR43428">
    <property type="entry name" value="ARSENATE REDUCTASE"/>
    <property type="match status" value="1"/>
</dbReference>
<dbReference type="Proteomes" id="UP001207337">
    <property type="component" value="Unassembled WGS sequence"/>
</dbReference>
<proteinExistence type="predicted"/>
<comment type="caution">
    <text evidence="2">The sequence shown here is derived from an EMBL/GenBank/DDBJ whole genome shotgun (WGS) entry which is preliminary data.</text>
</comment>